<dbReference type="EMBL" id="KZ303488">
    <property type="protein sequence ID" value="PIA19069.1"/>
    <property type="molecule type" value="Genomic_DNA"/>
</dbReference>
<feature type="domain" description="Cytochrome b5 heme-binding" evidence="6">
    <location>
        <begin position="95"/>
        <end position="171"/>
    </location>
</feature>
<evidence type="ECO:0000259" key="6">
    <source>
        <dbReference type="PROSITE" id="PS50255"/>
    </source>
</evidence>
<dbReference type="OrthoDB" id="432299at2759"/>
<keyword evidence="8" id="KW-1185">Reference proteome</keyword>
<dbReference type="Gene3D" id="3.10.120.10">
    <property type="entry name" value="Cytochrome b5-like heme/steroid binding domain"/>
    <property type="match status" value="1"/>
</dbReference>
<dbReference type="GO" id="GO:0046872">
    <property type="term" value="F:metal ion binding"/>
    <property type="evidence" value="ECO:0007669"/>
    <property type="project" value="UniProtKB-UniRule"/>
</dbReference>
<evidence type="ECO:0000256" key="4">
    <source>
        <dbReference type="RuleBase" id="RU362121"/>
    </source>
</evidence>
<dbReference type="AlphaFoldDB" id="A0A2G5BJ90"/>
<feature type="compositionally biased region" description="Low complexity" evidence="5">
    <location>
        <begin position="8"/>
        <end position="19"/>
    </location>
</feature>
<dbReference type="PANTHER" id="PTHR46237">
    <property type="entry name" value="CYTOCHROME B5 REDUCTASE 4 FAMILY MEMBER"/>
    <property type="match status" value="1"/>
</dbReference>
<dbReference type="InterPro" id="IPR018506">
    <property type="entry name" value="Cyt_B5_heme-BS"/>
</dbReference>
<keyword evidence="3 4" id="KW-0408">Iron</keyword>
<dbReference type="STRING" id="763665.A0A2G5BJ90"/>
<name>A0A2G5BJ90_COERN</name>
<keyword evidence="1 4" id="KW-0349">Heme</keyword>
<dbReference type="FunFam" id="3.10.120.10:FF:000001">
    <property type="entry name" value="Cytochrome b5 reductase 4"/>
    <property type="match status" value="1"/>
</dbReference>
<feature type="compositionally biased region" description="Polar residues" evidence="5">
    <location>
        <begin position="31"/>
        <end position="56"/>
    </location>
</feature>
<comment type="similarity">
    <text evidence="4">Belongs to the cytochrome b5 family.</text>
</comment>
<organism evidence="7 8">
    <name type="scientific">Coemansia reversa (strain ATCC 12441 / NRRL 1564)</name>
    <dbReference type="NCBI Taxonomy" id="763665"/>
    <lineage>
        <taxon>Eukaryota</taxon>
        <taxon>Fungi</taxon>
        <taxon>Fungi incertae sedis</taxon>
        <taxon>Zoopagomycota</taxon>
        <taxon>Kickxellomycotina</taxon>
        <taxon>Kickxellomycetes</taxon>
        <taxon>Kickxellales</taxon>
        <taxon>Kickxellaceae</taxon>
        <taxon>Coemansia</taxon>
    </lineage>
</organism>
<keyword evidence="2 4" id="KW-0479">Metal-binding</keyword>
<sequence>MKYATQEDPASAADPSSADTFSETANKEEMSQLNSENGAVSGGSSFPMNNSPQMLSAPTKGMQRPRKVFIKPGHSQLDWMKLSSSGVDLRGVKEPLLLTLEEVAKHNKKDDCWIVINNKVFNITSYLDFHPGGRAQLMRVAGKDGSALFYNTHAWVNVDAMLNKCLVGFLKSKQR</sequence>
<evidence type="ECO:0000256" key="2">
    <source>
        <dbReference type="ARBA" id="ARBA00022723"/>
    </source>
</evidence>
<dbReference type="InterPro" id="IPR036400">
    <property type="entry name" value="Cyt_B5-like_heme/steroid_sf"/>
</dbReference>
<reference evidence="7 8" key="1">
    <citation type="journal article" date="2015" name="Genome Biol. Evol.">
        <title>Phylogenomic analyses indicate that early fungi evolved digesting cell walls of algal ancestors of land plants.</title>
        <authorList>
            <person name="Chang Y."/>
            <person name="Wang S."/>
            <person name="Sekimoto S."/>
            <person name="Aerts A.L."/>
            <person name="Choi C."/>
            <person name="Clum A."/>
            <person name="LaButti K.M."/>
            <person name="Lindquist E.A."/>
            <person name="Yee Ngan C."/>
            <person name="Ohm R.A."/>
            <person name="Salamov A.A."/>
            <person name="Grigoriev I.V."/>
            <person name="Spatafora J.W."/>
            <person name="Berbee M.L."/>
        </authorList>
    </citation>
    <scope>NUCLEOTIDE SEQUENCE [LARGE SCALE GENOMIC DNA]</scope>
    <source>
        <strain evidence="7 8">NRRL 1564</strain>
    </source>
</reference>
<dbReference type="GO" id="GO:0005737">
    <property type="term" value="C:cytoplasm"/>
    <property type="evidence" value="ECO:0007669"/>
    <property type="project" value="TreeGrafter"/>
</dbReference>
<evidence type="ECO:0000313" key="8">
    <source>
        <dbReference type="Proteomes" id="UP000242474"/>
    </source>
</evidence>
<dbReference type="GO" id="GO:0004128">
    <property type="term" value="F:cytochrome-b5 reductase activity, acting on NAD(P)H"/>
    <property type="evidence" value="ECO:0007669"/>
    <property type="project" value="TreeGrafter"/>
</dbReference>
<dbReference type="PROSITE" id="PS00191">
    <property type="entry name" value="CYTOCHROME_B5_1"/>
    <property type="match status" value="1"/>
</dbReference>
<dbReference type="InterPro" id="IPR051872">
    <property type="entry name" value="Cytochrome_b5/Flavoprotein_Rdt"/>
</dbReference>
<accession>A0A2G5BJ90</accession>
<evidence type="ECO:0000313" key="7">
    <source>
        <dbReference type="EMBL" id="PIA19069.1"/>
    </source>
</evidence>
<gene>
    <name evidence="7" type="ORF">COEREDRAFT_6222</name>
</gene>
<dbReference type="PROSITE" id="PS50255">
    <property type="entry name" value="CYTOCHROME_B5_2"/>
    <property type="match status" value="1"/>
</dbReference>
<feature type="region of interest" description="Disordered" evidence="5">
    <location>
        <begin position="1"/>
        <end position="63"/>
    </location>
</feature>
<dbReference type="GO" id="GO:0020037">
    <property type="term" value="F:heme binding"/>
    <property type="evidence" value="ECO:0007669"/>
    <property type="project" value="UniProtKB-UniRule"/>
</dbReference>
<dbReference type="Pfam" id="PF00173">
    <property type="entry name" value="Cyt-b5"/>
    <property type="match status" value="1"/>
</dbReference>
<evidence type="ECO:0000256" key="3">
    <source>
        <dbReference type="ARBA" id="ARBA00023004"/>
    </source>
</evidence>
<protein>
    <submittedName>
        <fullName evidence="7">Cytochrome b5</fullName>
    </submittedName>
</protein>
<dbReference type="SMART" id="SM01117">
    <property type="entry name" value="Cyt-b5"/>
    <property type="match status" value="1"/>
</dbReference>
<evidence type="ECO:0000256" key="5">
    <source>
        <dbReference type="SAM" id="MobiDB-lite"/>
    </source>
</evidence>
<proteinExistence type="inferred from homology"/>
<dbReference type="InterPro" id="IPR001199">
    <property type="entry name" value="Cyt_B5-like_heme/steroid-bd"/>
</dbReference>
<evidence type="ECO:0000256" key="1">
    <source>
        <dbReference type="ARBA" id="ARBA00022617"/>
    </source>
</evidence>
<dbReference type="SUPFAM" id="SSF55856">
    <property type="entry name" value="Cytochrome b5-like heme/steroid binding domain"/>
    <property type="match status" value="1"/>
</dbReference>
<dbReference type="Proteomes" id="UP000242474">
    <property type="component" value="Unassembled WGS sequence"/>
</dbReference>
<dbReference type="PANTHER" id="PTHR46237:SF1">
    <property type="entry name" value="CYTOCHROME B5 REDUCTASE 4"/>
    <property type="match status" value="1"/>
</dbReference>